<feature type="transmembrane region" description="Helical" evidence="1">
    <location>
        <begin position="101"/>
        <end position="123"/>
    </location>
</feature>
<keyword evidence="4" id="KW-1185">Reference proteome</keyword>
<dbReference type="InterPro" id="IPR002656">
    <property type="entry name" value="Acyl_transf_3_dom"/>
</dbReference>
<feature type="domain" description="Acyltransferase 3" evidence="2">
    <location>
        <begin position="26"/>
        <end position="403"/>
    </location>
</feature>
<feature type="transmembrane region" description="Helical" evidence="1">
    <location>
        <begin position="192"/>
        <end position="211"/>
    </location>
</feature>
<evidence type="ECO:0000313" key="4">
    <source>
        <dbReference type="Proteomes" id="UP000033096"/>
    </source>
</evidence>
<feature type="transmembrane region" description="Helical" evidence="1">
    <location>
        <begin position="135"/>
        <end position="160"/>
    </location>
</feature>
<reference evidence="3 4" key="1">
    <citation type="submission" date="2014-07" db="EMBL/GenBank/DDBJ databases">
        <title>Methanogenic archaea and the global carbon cycle.</title>
        <authorList>
            <person name="Henriksen J.R."/>
            <person name="Luke J."/>
            <person name="Reinhart S."/>
            <person name="Benedict M.N."/>
            <person name="Youngblut N.D."/>
            <person name="Metcalf M.E."/>
            <person name="Whitaker R.J."/>
            <person name="Metcalf W.W."/>
        </authorList>
    </citation>
    <scope>NUCLEOTIDE SEQUENCE [LARGE SCALE GENOMIC DNA]</scope>
    <source>
        <strain evidence="3 4">Z-761</strain>
    </source>
</reference>
<dbReference type="PANTHER" id="PTHR23028:SF53">
    <property type="entry name" value="ACYL_TRANSF_3 DOMAIN-CONTAINING PROTEIN"/>
    <property type="match status" value="1"/>
</dbReference>
<proteinExistence type="predicted"/>
<dbReference type="PANTHER" id="PTHR23028">
    <property type="entry name" value="ACETYLTRANSFERASE"/>
    <property type="match status" value="1"/>
</dbReference>
<feature type="transmembrane region" description="Helical" evidence="1">
    <location>
        <begin position="390"/>
        <end position="413"/>
    </location>
</feature>
<evidence type="ECO:0000313" key="3">
    <source>
        <dbReference type="EMBL" id="AKB43945.1"/>
    </source>
</evidence>
<protein>
    <recommendedName>
        <fullName evidence="2">Acyltransferase 3 domain-containing protein</fullName>
    </recommendedName>
</protein>
<dbReference type="GO" id="GO:0016020">
    <property type="term" value="C:membrane"/>
    <property type="evidence" value="ECO:0007669"/>
    <property type="project" value="TreeGrafter"/>
</dbReference>
<name>A0A0E3Q3L1_9EURY</name>
<dbReference type="EMBL" id="CP009520">
    <property type="protein sequence ID" value="AKB43945.1"/>
    <property type="molecule type" value="Genomic_DNA"/>
</dbReference>
<feature type="transmembrane region" description="Helical" evidence="1">
    <location>
        <begin position="63"/>
        <end position="81"/>
    </location>
</feature>
<gene>
    <name evidence="3" type="ORF">MSVAZ_1676</name>
</gene>
<feature type="transmembrane region" description="Helical" evidence="1">
    <location>
        <begin position="166"/>
        <end position="185"/>
    </location>
</feature>
<dbReference type="InterPro" id="IPR050879">
    <property type="entry name" value="Acyltransferase_3"/>
</dbReference>
<dbReference type="PATRIC" id="fig|1434123.4.peg.2027"/>
<dbReference type="KEGG" id="mvc:MSVAZ_1676"/>
<dbReference type="HOGENOM" id="CLU_787402_0_0_2"/>
<organism evidence="3 4">
    <name type="scientific">Methanosarcina vacuolata Z-761</name>
    <dbReference type="NCBI Taxonomy" id="1434123"/>
    <lineage>
        <taxon>Archaea</taxon>
        <taxon>Methanobacteriati</taxon>
        <taxon>Methanobacteriota</taxon>
        <taxon>Stenosarchaea group</taxon>
        <taxon>Methanomicrobia</taxon>
        <taxon>Methanosarcinales</taxon>
        <taxon>Methanosarcinaceae</taxon>
        <taxon>Methanosarcina</taxon>
    </lineage>
</organism>
<keyword evidence="1" id="KW-1133">Transmembrane helix</keyword>
<accession>A0A0E3Q3L1</accession>
<dbReference type="GeneID" id="24810118"/>
<dbReference type="GO" id="GO:0016747">
    <property type="term" value="F:acyltransferase activity, transferring groups other than amino-acyl groups"/>
    <property type="evidence" value="ECO:0007669"/>
    <property type="project" value="InterPro"/>
</dbReference>
<keyword evidence="1" id="KW-0472">Membrane</keyword>
<dbReference type="Proteomes" id="UP000033096">
    <property type="component" value="Chromosome"/>
</dbReference>
<dbReference type="GO" id="GO:0000271">
    <property type="term" value="P:polysaccharide biosynthetic process"/>
    <property type="evidence" value="ECO:0007669"/>
    <property type="project" value="TreeGrafter"/>
</dbReference>
<sequence length="438" mass="49847">MVATEVNSHLHEISFIGIETMKNKIIAFDFLRALAIAMIIPAHLSNFLSFTYLKLALYAVDPFVANMGLGLFIFMSGYLLYYNNHSIKSFQNVLSFYRNRLLRIFPLYWAAIAAFTLVFFIFAPRLNSGFEFPNAAHVFSFHNLIMHVLGLQIFLAPAYASPMLTLYFVGLIIVFYAIYPLIIMLSKSSKQILLYSSLIFLGCLLVSRAFNIIEYRFYTFFPMFVFGILTCKESLFEKSMMINRKNPFVQILLAALPVMLVLVIVLGSRTTLLLDPKTTFTIESAGSGTIGSSTVISMLGNMANSLGLSYLILKFIIDSVLLNLFVIIFCVLEYRFAMKFINNEFSSSLSSAFTYVATASYCIYLFHRPFLALWNSVTHFISNPLLHDVILIFIALPLLVVISYHLQILELYLKKHLFHKKATHKDFPFRGYSNSSGK</sequence>
<feature type="transmembrane region" description="Helical" evidence="1">
    <location>
        <begin position="308"/>
        <end position="332"/>
    </location>
</feature>
<dbReference type="AlphaFoldDB" id="A0A0E3Q3L1"/>
<feature type="transmembrane region" description="Helical" evidence="1">
    <location>
        <begin position="248"/>
        <end position="267"/>
    </location>
</feature>
<feature type="transmembrane region" description="Helical" evidence="1">
    <location>
        <begin position="352"/>
        <end position="370"/>
    </location>
</feature>
<dbReference type="RefSeq" id="WP_232316270.1">
    <property type="nucleotide sequence ID" value="NZ_CP009520.1"/>
</dbReference>
<keyword evidence="1" id="KW-0812">Transmembrane</keyword>
<evidence type="ECO:0000256" key="1">
    <source>
        <dbReference type="SAM" id="Phobius"/>
    </source>
</evidence>
<dbReference type="Pfam" id="PF01757">
    <property type="entry name" value="Acyl_transf_3"/>
    <property type="match status" value="1"/>
</dbReference>
<feature type="transmembrane region" description="Helical" evidence="1">
    <location>
        <begin position="30"/>
        <end position="51"/>
    </location>
</feature>
<evidence type="ECO:0000259" key="2">
    <source>
        <dbReference type="Pfam" id="PF01757"/>
    </source>
</evidence>